<evidence type="ECO:0000313" key="2">
    <source>
        <dbReference type="Proteomes" id="UP001054837"/>
    </source>
</evidence>
<organism evidence="1 2">
    <name type="scientific">Caerostris darwini</name>
    <dbReference type="NCBI Taxonomy" id="1538125"/>
    <lineage>
        <taxon>Eukaryota</taxon>
        <taxon>Metazoa</taxon>
        <taxon>Ecdysozoa</taxon>
        <taxon>Arthropoda</taxon>
        <taxon>Chelicerata</taxon>
        <taxon>Arachnida</taxon>
        <taxon>Araneae</taxon>
        <taxon>Araneomorphae</taxon>
        <taxon>Entelegynae</taxon>
        <taxon>Araneoidea</taxon>
        <taxon>Araneidae</taxon>
        <taxon>Caerostris</taxon>
    </lineage>
</organism>
<protein>
    <submittedName>
        <fullName evidence="1">Uncharacterized protein</fullName>
    </submittedName>
</protein>
<name>A0AAV4S992_9ARAC</name>
<accession>A0AAV4S992</accession>
<proteinExistence type="predicted"/>
<evidence type="ECO:0000313" key="1">
    <source>
        <dbReference type="EMBL" id="GIY31073.1"/>
    </source>
</evidence>
<keyword evidence="2" id="KW-1185">Reference proteome</keyword>
<reference evidence="1 2" key="1">
    <citation type="submission" date="2021-06" db="EMBL/GenBank/DDBJ databases">
        <title>Caerostris darwini draft genome.</title>
        <authorList>
            <person name="Kono N."/>
            <person name="Arakawa K."/>
        </authorList>
    </citation>
    <scope>NUCLEOTIDE SEQUENCE [LARGE SCALE GENOMIC DNA]</scope>
</reference>
<sequence length="141" mass="15578">MNLNRVTTLYKRKTRDFLSTFLPPMNSTATSSEKIKCVGTAHNALTVCFIESLEDGIRAPNCDVLLNNACWSAEPIPGCKILRTECNDGLATMGLPSKSTEGGWSLLFQVLPAIPALFYSDYLGFTHKEVFVVDNEDEVKL</sequence>
<comment type="caution">
    <text evidence="1">The sequence shown here is derived from an EMBL/GenBank/DDBJ whole genome shotgun (WGS) entry which is preliminary data.</text>
</comment>
<dbReference type="AlphaFoldDB" id="A0AAV4S992"/>
<dbReference type="EMBL" id="BPLQ01007602">
    <property type="protein sequence ID" value="GIY31073.1"/>
    <property type="molecule type" value="Genomic_DNA"/>
</dbReference>
<dbReference type="Proteomes" id="UP001054837">
    <property type="component" value="Unassembled WGS sequence"/>
</dbReference>
<gene>
    <name evidence="1" type="ORF">CDAR_197731</name>
</gene>